<name>A0A382CRU6_9ZZZZ</name>
<feature type="non-terminal residue" evidence="3">
    <location>
        <position position="300"/>
    </location>
</feature>
<dbReference type="PANTHER" id="PTHR38731">
    <property type="entry name" value="LIPL45-RELATED LIPOPROTEIN-RELATED"/>
    <property type="match status" value="1"/>
</dbReference>
<dbReference type="EMBL" id="UINC01035731">
    <property type="protein sequence ID" value="SVB28609.1"/>
    <property type="molecule type" value="Genomic_DNA"/>
</dbReference>
<dbReference type="Gene3D" id="2.60.120.1440">
    <property type="match status" value="1"/>
</dbReference>
<feature type="region of interest" description="Disordered" evidence="1">
    <location>
        <begin position="248"/>
        <end position="281"/>
    </location>
</feature>
<accession>A0A382CRU6</accession>
<sequence>MSHLPMNSKQSFNFPTRISISAVLVWCLVLLGGAGFTVASEYELTSEGPSSASRDLQPIGSVSLVLGRAFIESEGNNRERVRMGMMVRQADRIVTESNGHVHIRFIDEALVSVRPNSELEILAYVFNTEDPDKSSIKFNLLEGTARAVSGNAAKAARQRFRLNTPIAAIGVRGTDFVVTTTATLMTVLVNEGAVVVAPFSDECAAQGFGPCSTNAVELTADSLQLIEFDSNMALPRLVPLVVSEESTEQLQGAASNTGAQPPIVEASGDEEDKKATSKEVVMESVTSVGVADDAAADDTT</sequence>
<evidence type="ECO:0000259" key="2">
    <source>
        <dbReference type="Pfam" id="PF04773"/>
    </source>
</evidence>
<dbReference type="Pfam" id="PF04773">
    <property type="entry name" value="FecR"/>
    <property type="match status" value="1"/>
</dbReference>
<protein>
    <recommendedName>
        <fullName evidence="2">FecR protein domain-containing protein</fullName>
    </recommendedName>
</protein>
<evidence type="ECO:0000256" key="1">
    <source>
        <dbReference type="SAM" id="MobiDB-lite"/>
    </source>
</evidence>
<dbReference type="InterPro" id="IPR006860">
    <property type="entry name" value="FecR"/>
</dbReference>
<gene>
    <name evidence="3" type="ORF">METZ01_LOCUS181463</name>
</gene>
<evidence type="ECO:0000313" key="3">
    <source>
        <dbReference type="EMBL" id="SVB28609.1"/>
    </source>
</evidence>
<organism evidence="3">
    <name type="scientific">marine metagenome</name>
    <dbReference type="NCBI Taxonomy" id="408172"/>
    <lineage>
        <taxon>unclassified sequences</taxon>
        <taxon>metagenomes</taxon>
        <taxon>ecological metagenomes</taxon>
    </lineage>
</organism>
<feature type="compositionally biased region" description="Basic and acidic residues" evidence="1">
    <location>
        <begin position="271"/>
        <end position="281"/>
    </location>
</feature>
<reference evidence="3" key="1">
    <citation type="submission" date="2018-05" db="EMBL/GenBank/DDBJ databases">
        <authorList>
            <person name="Lanie J.A."/>
            <person name="Ng W.-L."/>
            <person name="Kazmierczak K.M."/>
            <person name="Andrzejewski T.M."/>
            <person name="Davidsen T.M."/>
            <person name="Wayne K.J."/>
            <person name="Tettelin H."/>
            <person name="Glass J.I."/>
            <person name="Rusch D."/>
            <person name="Podicherti R."/>
            <person name="Tsui H.-C.T."/>
            <person name="Winkler M.E."/>
        </authorList>
    </citation>
    <scope>NUCLEOTIDE SEQUENCE</scope>
</reference>
<dbReference type="AlphaFoldDB" id="A0A382CRU6"/>
<proteinExistence type="predicted"/>
<feature type="domain" description="FecR protein" evidence="2">
    <location>
        <begin position="91"/>
        <end position="194"/>
    </location>
</feature>
<feature type="compositionally biased region" description="Polar residues" evidence="1">
    <location>
        <begin position="248"/>
        <end position="259"/>
    </location>
</feature>